<dbReference type="PANTHER" id="PTHR23232">
    <property type="entry name" value="KRAB DOMAIN C2H2 ZINC FINGER"/>
    <property type="match status" value="1"/>
</dbReference>
<dbReference type="GeneID" id="105994366"/>
<dbReference type="SMART" id="SM00349">
    <property type="entry name" value="KRAB"/>
    <property type="match status" value="1"/>
</dbReference>
<proteinExistence type="predicted"/>
<dbReference type="InParanoid" id="A0A1S3G3B3"/>
<reference evidence="3" key="1">
    <citation type="submission" date="2025-08" db="UniProtKB">
        <authorList>
            <consortium name="RefSeq"/>
        </authorList>
    </citation>
    <scope>IDENTIFICATION</scope>
    <source>
        <tissue evidence="3">Kidney</tissue>
    </source>
</reference>
<dbReference type="InterPro" id="IPR050169">
    <property type="entry name" value="Krueppel_C2H2_ZnF"/>
</dbReference>
<accession>A0A1S3G3B3</accession>
<evidence type="ECO:0000313" key="3">
    <source>
        <dbReference type="RefSeq" id="XP_012883296.1"/>
    </source>
</evidence>
<dbReference type="PANTHER" id="PTHR23232:SF168">
    <property type="entry name" value="KRAB DOMAIN-CONTAINING PROTEIN"/>
    <property type="match status" value="1"/>
</dbReference>
<dbReference type="Pfam" id="PF01352">
    <property type="entry name" value="KRAB"/>
    <property type="match status" value="1"/>
</dbReference>
<dbReference type="AlphaFoldDB" id="A0A1S3G3B3"/>
<organism evidence="2 3">
    <name type="scientific">Dipodomys ordii</name>
    <name type="common">Ord's kangaroo rat</name>
    <dbReference type="NCBI Taxonomy" id="10020"/>
    <lineage>
        <taxon>Eukaryota</taxon>
        <taxon>Metazoa</taxon>
        <taxon>Chordata</taxon>
        <taxon>Craniata</taxon>
        <taxon>Vertebrata</taxon>
        <taxon>Euteleostomi</taxon>
        <taxon>Mammalia</taxon>
        <taxon>Eutheria</taxon>
        <taxon>Euarchontoglires</taxon>
        <taxon>Glires</taxon>
        <taxon>Rodentia</taxon>
        <taxon>Castorimorpha</taxon>
        <taxon>Heteromyidae</taxon>
        <taxon>Dipodomyinae</taxon>
        <taxon>Dipodomys</taxon>
    </lineage>
</organism>
<feature type="domain" description="KRAB" evidence="1">
    <location>
        <begin position="7"/>
        <end position="78"/>
    </location>
</feature>
<evidence type="ECO:0000313" key="2">
    <source>
        <dbReference type="Proteomes" id="UP000081671"/>
    </source>
</evidence>
<evidence type="ECO:0000259" key="1">
    <source>
        <dbReference type="PROSITE" id="PS50805"/>
    </source>
</evidence>
<dbReference type="OrthoDB" id="9836105at2759"/>
<dbReference type="InterPro" id="IPR001909">
    <property type="entry name" value="KRAB"/>
</dbReference>
<dbReference type="KEGG" id="dord:105994366"/>
<name>A0A1S3G3B3_DIPOR</name>
<dbReference type="InterPro" id="IPR036051">
    <property type="entry name" value="KRAB_dom_sf"/>
</dbReference>
<dbReference type="Gene3D" id="6.10.140.140">
    <property type="match status" value="1"/>
</dbReference>
<dbReference type="SUPFAM" id="SSF109640">
    <property type="entry name" value="KRAB domain (Kruppel-associated box)"/>
    <property type="match status" value="1"/>
</dbReference>
<gene>
    <name evidence="3" type="primary">LOC105994366</name>
</gene>
<dbReference type="Proteomes" id="UP000081671">
    <property type="component" value="Unplaced"/>
</dbReference>
<keyword evidence="2" id="KW-1185">Reference proteome</keyword>
<dbReference type="CDD" id="cd07765">
    <property type="entry name" value="KRAB_A-box"/>
    <property type="match status" value="1"/>
</dbReference>
<dbReference type="RefSeq" id="XP_012883296.1">
    <property type="nucleotide sequence ID" value="XM_013027842.1"/>
</dbReference>
<dbReference type="PROSITE" id="PS50805">
    <property type="entry name" value="KRAB"/>
    <property type="match status" value="1"/>
</dbReference>
<sequence length="118" mass="13227">MAALTQLTFENVAVDFTQEEWRCLTPAQRALYRDVMLDTYRNLVSVGVSPPSVSVILPLELEEEPWVAQSHVTTPGELNGWEGAKGVSAGKSSDVQRWNWGTWAQMEVFCRKTNVSLL</sequence>
<protein>
    <submittedName>
        <fullName evidence="3">Zinc finger protein 766-like</fullName>
    </submittedName>
</protein>
<dbReference type="GO" id="GO:0006355">
    <property type="term" value="P:regulation of DNA-templated transcription"/>
    <property type="evidence" value="ECO:0007669"/>
    <property type="project" value="InterPro"/>
</dbReference>